<dbReference type="SUPFAM" id="SSF51905">
    <property type="entry name" value="FAD/NAD(P)-binding domain"/>
    <property type="match status" value="2"/>
</dbReference>
<dbReference type="EMBL" id="FNTL01000004">
    <property type="protein sequence ID" value="SEC55550.1"/>
    <property type="molecule type" value="Genomic_DNA"/>
</dbReference>
<feature type="domain" description="Reductase C-terminal" evidence="6">
    <location>
        <begin position="322"/>
        <end position="387"/>
    </location>
</feature>
<keyword evidence="3" id="KW-0274">FAD</keyword>
<dbReference type="InterPro" id="IPR050446">
    <property type="entry name" value="FAD-oxidoreductase/Apoptosis"/>
</dbReference>
<dbReference type="PANTHER" id="PTHR43557:SF2">
    <property type="entry name" value="RIESKE DOMAIN-CONTAINING PROTEIN-RELATED"/>
    <property type="match status" value="1"/>
</dbReference>
<dbReference type="SUPFAM" id="SSF55424">
    <property type="entry name" value="FAD/NAD-linked reductases, dimerisation (C-terminal) domain"/>
    <property type="match status" value="1"/>
</dbReference>
<evidence type="ECO:0000256" key="1">
    <source>
        <dbReference type="ARBA" id="ARBA00001974"/>
    </source>
</evidence>
<keyword evidence="2" id="KW-0285">Flavoprotein</keyword>
<dbReference type="PRINTS" id="PR00368">
    <property type="entry name" value="FADPNR"/>
</dbReference>
<evidence type="ECO:0000313" key="8">
    <source>
        <dbReference type="Proteomes" id="UP000183407"/>
    </source>
</evidence>
<dbReference type="AlphaFoldDB" id="A0A1H4TH34"/>
<dbReference type="Proteomes" id="UP000183407">
    <property type="component" value="Unassembled WGS sequence"/>
</dbReference>
<dbReference type="PRINTS" id="PR00469">
    <property type="entry name" value="PNDRDTASEII"/>
</dbReference>
<dbReference type="OrthoDB" id="3568330at2"/>
<evidence type="ECO:0000256" key="3">
    <source>
        <dbReference type="ARBA" id="ARBA00022827"/>
    </source>
</evidence>
<keyword evidence="4" id="KW-0560">Oxidoreductase</keyword>
<proteinExistence type="predicted"/>
<dbReference type="InterPro" id="IPR016156">
    <property type="entry name" value="FAD/NAD-linked_Rdtase_dimer_sf"/>
</dbReference>
<dbReference type="InterPro" id="IPR028202">
    <property type="entry name" value="Reductase_C"/>
</dbReference>
<feature type="domain" description="FAD/NAD(P)-binding" evidence="5">
    <location>
        <begin position="3"/>
        <end position="298"/>
    </location>
</feature>
<reference evidence="8" key="1">
    <citation type="submission" date="2016-10" db="EMBL/GenBank/DDBJ databases">
        <authorList>
            <person name="Varghese N."/>
        </authorList>
    </citation>
    <scope>NUCLEOTIDE SEQUENCE [LARGE SCALE GENOMIC DNA]</scope>
    <source>
        <strain evidence="8">DSM 44719</strain>
    </source>
</reference>
<protein>
    <submittedName>
        <fullName evidence="7">NADPH-dependent 2,4-dienoyl-CoA reductase, sulfur reductase</fullName>
    </submittedName>
</protein>
<dbReference type="InterPro" id="IPR023753">
    <property type="entry name" value="FAD/NAD-binding_dom"/>
</dbReference>
<dbReference type="RefSeq" id="WP_073368711.1">
    <property type="nucleotide sequence ID" value="NZ_FNTL01000003.1"/>
</dbReference>
<sequence length="398" mass="42387">MDRLVIVGASLAGLRAAETARREGFAGSLVMVGDERHLPYQRPPLSKQVLLRTLDADQAALRIDDLDVQWMLGEPARSLDIARREITLEGGGTLGFDGLVIATGTHARKIAGLEPDGSRVHVLRSLDDAAALTTQLQHAAHVVVVGGGFIGCEVASACRQLGVEVTIVEAQSHLLKRAVGPEVGDAIASLHRRNGVELRLGVGLRALEHGVTSEHVVLTDGSVLSADLVVLGLGASPATDWLVSSGVDLDDGVLCDASLRVTGAVGITAAGDVARWPNGRYGHSMMRLEHWTNASEQGSAAVHTLLADAAGKAAEPFETVPYFWSDQFGIRVQSVGMPSQASSYRVIAGSLTSDSFLIEYHDKNELVGVVALGMQSRILKYRREMNQHPARGHQHPKN</sequence>
<dbReference type="PANTHER" id="PTHR43557">
    <property type="entry name" value="APOPTOSIS-INDUCING FACTOR 1"/>
    <property type="match status" value="1"/>
</dbReference>
<evidence type="ECO:0000259" key="5">
    <source>
        <dbReference type="Pfam" id="PF07992"/>
    </source>
</evidence>
<evidence type="ECO:0000256" key="2">
    <source>
        <dbReference type="ARBA" id="ARBA00022630"/>
    </source>
</evidence>
<accession>A0A1H4TH34</accession>
<organism evidence="7 8">
    <name type="scientific">Rhodococcus jostii</name>
    <dbReference type="NCBI Taxonomy" id="132919"/>
    <lineage>
        <taxon>Bacteria</taxon>
        <taxon>Bacillati</taxon>
        <taxon>Actinomycetota</taxon>
        <taxon>Actinomycetes</taxon>
        <taxon>Mycobacteriales</taxon>
        <taxon>Nocardiaceae</taxon>
        <taxon>Rhodococcus</taxon>
    </lineage>
</organism>
<dbReference type="Gene3D" id="3.50.50.60">
    <property type="entry name" value="FAD/NAD(P)-binding domain"/>
    <property type="match status" value="2"/>
</dbReference>
<evidence type="ECO:0000313" key="7">
    <source>
        <dbReference type="EMBL" id="SEC55550.1"/>
    </source>
</evidence>
<evidence type="ECO:0000259" key="6">
    <source>
        <dbReference type="Pfam" id="PF14759"/>
    </source>
</evidence>
<comment type="cofactor">
    <cofactor evidence="1">
        <name>FAD</name>
        <dbReference type="ChEBI" id="CHEBI:57692"/>
    </cofactor>
</comment>
<gene>
    <name evidence="7" type="ORF">SAMN04490220_1940</name>
</gene>
<dbReference type="Pfam" id="PF14759">
    <property type="entry name" value="Reductase_C"/>
    <property type="match status" value="1"/>
</dbReference>
<dbReference type="InterPro" id="IPR036188">
    <property type="entry name" value="FAD/NAD-bd_sf"/>
</dbReference>
<dbReference type="GO" id="GO:0005737">
    <property type="term" value="C:cytoplasm"/>
    <property type="evidence" value="ECO:0007669"/>
    <property type="project" value="TreeGrafter"/>
</dbReference>
<dbReference type="Pfam" id="PF07992">
    <property type="entry name" value="Pyr_redox_2"/>
    <property type="match status" value="1"/>
</dbReference>
<evidence type="ECO:0000256" key="4">
    <source>
        <dbReference type="ARBA" id="ARBA00023002"/>
    </source>
</evidence>
<dbReference type="Gene3D" id="3.30.390.30">
    <property type="match status" value="1"/>
</dbReference>
<name>A0A1H4TH34_RHOJO</name>
<dbReference type="GO" id="GO:0016651">
    <property type="term" value="F:oxidoreductase activity, acting on NAD(P)H"/>
    <property type="evidence" value="ECO:0007669"/>
    <property type="project" value="TreeGrafter"/>
</dbReference>